<dbReference type="PANTHER" id="PTHR30290:SF10">
    <property type="entry name" value="PERIPLASMIC OLIGOPEPTIDE-BINDING PROTEIN-RELATED"/>
    <property type="match status" value="1"/>
</dbReference>
<dbReference type="Gene3D" id="3.90.76.10">
    <property type="entry name" value="Dipeptide-binding Protein, Domain 1"/>
    <property type="match status" value="1"/>
</dbReference>
<gene>
    <name evidence="7" type="ORF">WAX78_04680</name>
    <name evidence="8" type="ORF">WAX78_14725</name>
</gene>
<dbReference type="PROSITE" id="PS51257">
    <property type="entry name" value="PROKAR_LIPOPROTEIN"/>
    <property type="match status" value="1"/>
</dbReference>
<evidence type="ECO:0000256" key="4">
    <source>
        <dbReference type="ARBA" id="ARBA00022729"/>
    </source>
</evidence>
<dbReference type="Pfam" id="PF00496">
    <property type="entry name" value="SBP_bac_5"/>
    <property type="match status" value="1"/>
</dbReference>
<evidence type="ECO:0000256" key="2">
    <source>
        <dbReference type="ARBA" id="ARBA00005695"/>
    </source>
</evidence>
<dbReference type="InterPro" id="IPR030678">
    <property type="entry name" value="Peptide/Ni-bd"/>
</dbReference>
<feature type="chain" id="PRO_5045032772" evidence="5">
    <location>
        <begin position="23"/>
        <end position="542"/>
    </location>
</feature>
<feature type="domain" description="Solute-binding protein family 5" evidence="6">
    <location>
        <begin position="84"/>
        <end position="464"/>
    </location>
</feature>
<dbReference type="InterPro" id="IPR000914">
    <property type="entry name" value="SBP_5_dom"/>
</dbReference>
<dbReference type="PIRSF" id="PIRSF002741">
    <property type="entry name" value="MppA"/>
    <property type="match status" value="1"/>
</dbReference>
<comment type="subcellular location">
    <subcellularLocation>
        <location evidence="1">Cell envelope</location>
    </subcellularLocation>
</comment>
<dbReference type="Gene3D" id="3.40.190.10">
    <property type="entry name" value="Periplasmic binding protein-like II"/>
    <property type="match status" value="1"/>
</dbReference>
<dbReference type="PANTHER" id="PTHR30290">
    <property type="entry name" value="PERIPLASMIC BINDING COMPONENT OF ABC TRANSPORTER"/>
    <property type="match status" value="1"/>
</dbReference>
<accession>A0ABU8FXH6</accession>
<evidence type="ECO:0000313" key="7">
    <source>
        <dbReference type="EMBL" id="MEI4828746.1"/>
    </source>
</evidence>
<feature type="signal peptide" evidence="5">
    <location>
        <begin position="1"/>
        <end position="22"/>
    </location>
</feature>
<keyword evidence="3" id="KW-0813">Transport</keyword>
<keyword evidence="9" id="KW-1185">Reference proteome</keyword>
<protein>
    <submittedName>
        <fullName evidence="8">Peptide ABC transporter substrate-binding protein</fullName>
    </submittedName>
</protein>
<sequence length="542" mass="61147">MNQKVGYTALSVLLTTSLFATACSNKSEETKTVAVSKPTKQVVNVTQTAEISTLDSTLATDSVSISAMNNVFEGLYRVDKNNRPEPALAKSYTLGPDKKTYTFKLQDAKWSNGDPITAADFVYAWKRAVNPETGAEYAYLLYDVKNAKKINEKQLSVDELGVKAIDDHTLQVELENPVPYFIDLVSSTTFYPLNQKFVEGQGKKYGLEANATLYNGPFIIKKWNHEQNLQLVKNPNYWDKDKVKLQEVNINVVKDTSTAVNLYTAKQIDRVDLTGELVSTYKNDATLKTYLNGRTNFLRLNEKNKVLANPNARKAISLSIDKKGIADVILNNGSVPADYLVPKELAFGPDGKDFRKTTSTYGHLDIKKAKDYWEKAKKELGVTNVTLEMLNYDDDSSKRVAENLKEQLEKNLSGLTINIKQQPNAQKLKLESAMDYDISLSSWGADYPDPMTYLDMFVTNGAFNQTGYSNPKYDDLINHAKTDLLYNLPKRWEVLKEAEKTLLNDAVVVPLYQKGTSYLQRPYLKGFYVYGPNTYKYAYIEK</sequence>
<dbReference type="EMBL" id="JBAWSV010000005">
    <property type="protein sequence ID" value="MEI4830705.1"/>
    <property type="molecule type" value="Genomic_DNA"/>
</dbReference>
<dbReference type="CDD" id="cd08504">
    <property type="entry name" value="PBP2_OppA"/>
    <property type="match status" value="1"/>
</dbReference>
<evidence type="ECO:0000256" key="5">
    <source>
        <dbReference type="SAM" id="SignalP"/>
    </source>
</evidence>
<keyword evidence="4 5" id="KW-0732">Signal</keyword>
<evidence type="ECO:0000259" key="6">
    <source>
        <dbReference type="Pfam" id="PF00496"/>
    </source>
</evidence>
<dbReference type="Proteomes" id="UP001367922">
    <property type="component" value="Unassembled WGS sequence"/>
</dbReference>
<evidence type="ECO:0000313" key="9">
    <source>
        <dbReference type="Proteomes" id="UP001367922"/>
    </source>
</evidence>
<dbReference type="SUPFAM" id="SSF53850">
    <property type="entry name" value="Periplasmic binding protein-like II"/>
    <property type="match status" value="1"/>
</dbReference>
<name>A0ABU8FXH6_9BACI</name>
<comment type="similarity">
    <text evidence="2">Belongs to the bacterial solute-binding protein 5 family.</text>
</comment>
<reference evidence="8 9" key="1">
    <citation type="submission" date="2024-01" db="EMBL/GenBank/DDBJ databases">
        <title>Seven novel Bacillus-like species.</title>
        <authorList>
            <person name="Liu G."/>
        </authorList>
    </citation>
    <scope>NUCLEOTIDE SEQUENCE [LARGE SCALE GENOMIC DNA]</scope>
    <source>
        <strain evidence="8 9">FJAT-53711</strain>
    </source>
</reference>
<dbReference type="EMBL" id="JBAWSV010000001">
    <property type="protein sequence ID" value="MEI4828746.1"/>
    <property type="molecule type" value="Genomic_DNA"/>
</dbReference>
<evidence type="ECO:0000313" key="8">
    <source>
        <dbReference type="EMBL" id="MEI4830705.1"/>
    </source>
</evidence>
<dbReference type="InterPro" id="IPR039424">
    <property type="entry name" value="SBP_5"/>
</dbReference>
<proteinExistence type="inferred from homology"/>
<organism evidence="8 9">
    <name type="scientific">Bacillus yunxiaonensis</name>
    <dbReference type="NCBI Taxonomy" id="3127665"/>
    <lineage>
        <taxon>Bacteria</taxon>
        <taxon>Bacillati</taxon>
        <taxon>Bacillota</taxon>
        <taxon>Bacilli</taxon>
        <taxon>Bacillales</taxon>
        <taxon>Bacillaceae</taxon>
        <taxon>Bacillus</taxon>
    </lineage>
</organism>
<comment type="caution">
    <text evidence="8">The sequence shown here is derived from an EMBL/GenBank/DDBJ whole genome shotgun (WGS) entry which is preliminary data.</text>
</comment>
<evidence type="ECO:0000256" key="3">
    <source>
        <dbReference type="ARBA" id="ARBA00022448"/>
    </source>
</evidence>
<evidence type="ECO:0000256" key="1">
    <source>
        <dbReference type="ARBA" id="ARBA00004196"/>
    </source>
</evidence>
<dbReference type="Gene3D" id="3.10.105.10">
    <property type="entry name" value="Dipeptide-binding Protein, Domain 3"/>
    <property type="match status" value="1"/>
</dbReference>